<sequence length="118" mass="13119">MRCSRPYLQATAHQLTHHMARSSLLIRPCRRPVREAHTRPRCARPQSPKSHSSAGGSHHPALRPWPPPVHRWGSRRRGLHRPRTRPGTTSSDPNSPRMSATAGPAPFLQLAAPRGLST</sequence>
<evidence type="ECO:0000313" key="2">
    <source>
        <dbReference type="EMBL" id="KAJ1217931.1"/>
    </source>
</evidence>
<evidence type="ECO:0000313" key="3">
    <source>
        <dbReference type="Proteomes" id="UP001066276"/>
    </source>
</evidence>
<dbReference type="EMBL" id="JANPWB010000001">
    <property type="protein sequence ID" value="KAJ1217931.1"/>
    <property type="molecule type" value="Genomic_DNA"/>
</dbReference>
<feature type="region of interest" description="Disordered" evidence="1">
    <location>
        <begin position="14"/>
        <end position="118"/>
    </location>
</feature>
<feature type="compositionally biased region" description="Low complexity" evidence="1">
    <location>
        <begin position="47"/>
        <end position="59"/>
    </location>
</feature>
<comment type="caution">
    <text evidence="2">The sequence shown here is derived from an EMBL/GenBank/DDBJ whole genome shotgun (WGS) entry which is preliminary data.</text>
</comment>
<dbReference type="Proteomes" id="UP001066276">
    <property type="component" value="Chromosome 1_1"/>
</dbReference>
<keyword evidence="3" id="KW-1185">Reference proteome</keyword>
<feature type="compositionally biased region" description="Basic residues" evidence="1">
    <location>
        <begin position="72"/>
        <end position="84"/>
    </location>
</feature>
<evidence type="ECO:0000256" key="1">
    <source>
        <dbReference type="SAM" id="MobiDB-lite"/>
    </source>
</evidence>
<protein>
    <submittedName>
        <fullName evidence="2">Uncharacterized protein</fullName>
    </submittedName>
</protein>
<proteinExistence type="predicted"/>
<dbReference type="AlphaFoldDB" id="A0AAV7WYH6"/>
<accession>A0AAV7WYH6</accession>
<gene>
    <name evidence="2" type="ORF">NDU88_005518</name>
</gene>
<organism evidence="2 3">
    <name type="scientific">Pleurodeles waltl</name>
    <name type="common">Iberian ribbed newt</name>
    <dbReference type="NCBI Taxonomy" id="8319"/>
    <lineage>
        <taxon>Eukaryota</taxon>
        <taxon>Metazoa</taxon>
        <taxon>Chordata</taxon>
        <taxon>Craniata</taxon>
        <taxon>Vertebrata</taxon>
        <taxon>Euteleostomi</taxon>
        <taxon>Amphibia</taxon>
        <taxon>Batrachia</taxon>
        <taxon>Caudata</taxon>
        <taxon>Salamandroidea</taxon>
        <taxon>Salamandridae</taxon>
        <taxon>Pleurodelinae</taxon>
        <taxon>Pleurodeles</taxon>
    </lineage>
</organism>
<name>A0AAV7WYH6_PLEWA</name>
<reference evidence="2" key="1">
    <citation type="journal article" date="2022" name="bioRxiv">
        <title>Sequencing and chromosome-scale assembly of the giantPleurodeles waltlgenome.</title>
        <authorList>
            <person name="Brown T."/>
            <person name="Elewa A."/>
            <person name="Iarovenko S."/>
            <person name="Subramanian E."/>
            <person name="Araus A.J."/>
            <person name="Petzold A."/>
            <person name="Susuki M."/>
            <person name="Suzuki K.-i.T."/>
            <person name="Hayashi T."/>
            <person name="Toyoda A."/>
            <person name="Oliveira C."/>
            <person name="Osipova E."/>
            <person name="Leigh N.D."/>
            <person name="Simon A."/>
            <person name="Yun M.H."/>
        </authorList>
    </citation>
    <scope>NUCLEOTIDE SEQUENCE</scope>
    <source>
        <strain evidence="2">20211129_DDA</strain>
        <tissue evidence="2">Liver</tissue>
    </source>
</reference>